<evidence type="ECO:0000313" key="5">
    <source>
        <dbReference type="WBParaSite" id="ACRNAN_scaffold3529.g10696.t1"/>
    </source>
</evidence>
<dbReference type="Pfam" id="PF01393">
    <property type="entry name" value="Chromo_shadow"/>
    <property type="match status" value="1"/>
</dbReference>
<proteinExistence type="predicted"/>
<organism evidence="4 5">
    <name type="scientific">Acrobeloides nanus</name>
    <dbReference type="NCBI Taxonomy" id="290746"/>
    <lineage>
        <taxon>Eukaryota</taxon>
        <taxon>Metazoa</taxon>
        <taxon>Ecdysozoa</taxon>
        <taxon>Nematoda</taxon>
        <taxon>Chromadorea</taxon>
        <taxon>Rhabditida</taxon>
        <taxon>Tylenchina</taxon>
        <taxon>Cephalobomorpha</taxon>
        <taxon>Cephaloboidea</taxon>
        <taxon>Cephalobidae</taxon>
        <taxon>Acrobeloides</taxon>
    </lineage>
</organism>
<dbReference type="Proteomes" id="UP000887540">
    <property type="component" value="Unplaced"/>
</dbReference>
<feature type="domain" description="Chromo shadow" evidence="3">
    <location>
        <begin position="26"/>
        <end position="89"/>
    </location>
</feature>
<dbReference type="InterPro" id="IPR008251">
    <property type="entry name" value="Chromo_shadow_dom"/>
</dbReference>
<dbReference type="AlphaFoldDB" id="A0A914DQR8"/>
<evidence type="ECO:0000259" key="3">
    <source>
        <dbReference type="SMART" id="SM00300"/>
    </source>
</evidence>
<evidence type="ECO:0000313" key="4">
    <source>
        <dbReference type="Proteomes" id="UP000887540"/>
    </source>
</evidence>
<evidence type="ECO:0000256" key="1">
    <source>
        <dbReference type="ARBA" id="ARBA00004123"/>
    </source>
</evidence>
<keyword evidence="2" id="KW-0539">Nucleus</keyword>
<dbReference type="GO" id="GO:0005634">
    <property type="term" value="C:nucleus"/>
    <property type="evidence" value="ECO:0007669"/>
    <property type="project" value="UniProtKB-SubCell"/>
</dbReference>
<dbReference type="WBParaSite" id="ACRNAN_scaffold3529.g10696.t1">
    <property type="protein sequence ID" value="ACRNAN_scaffold3529.g10696.t1"/>
    <property type="gene ID" value="ACRNAN_scaffold3529.g10696"/>
</dbReference>
<accession>A0A914DQR8</accession>
<keyword evidence="4" id="KW-1185">Reference proteome</keyword>
<dbReference type="SUPFAM" id="SSF54160">
    <property type="entry name" value="Chromo domain-like"/>
    <property type="match status" value="1"/>
</dbReference>
<dbReference type="Gene3D" id="2.40.50.40">
    <property type="match status" value="1"/>
</dbReference>
<reference evidence="5" key="1">
    <citation type="submission" date="2022-11" db="UniProtKB">
        <authorList>
            <consortium name="WormBaseParasite"/>
        </authorList>
    </citation>
    <scope>IDENTIFICATION</scope>
</reference>
<protein>
    <submittedName>
        <fullName evidence="5">Chromo shadow domain-containing protein</fullName>
    </submittedName>
</protein>
<sequence length="89" mass="9944">MHYTLNVVGYTFSIVLAKAVDAPKSYRITRGEGLDSVVGVTKAEHDGELEALVKYKNGRHELVPTSIVAELAPKDLIQFYESRLRFLHA</sequence>
<dbReference type="InterPro" id="IPR016197">
    <property type="entry name" value="Chromo-like_dom_sf"/>
</dbReference>
<dbReference type="CDD" id="cd00034">
    <property type="entry name" value="CSD"/>
    <property type="match status" value="1"/>
</dbReference>
<evidence type="ECO:0000256" key="2">
    <source>
        <dbReference type="ARBA" id="ARBA00023242"/>
    </source>
</evidence>
<comment type="subcellular location">
    <subcellularLocation>
        <location evidence="1">Nucleus</location>
    </subcellularLocation>
</comment>
<name>A0A914DQR8_9BILA</name>
<dbReference type="SMART" id="SM00300">
    <property type="entry name" value="ChSh"/>
    <property type="match status" value="1"/>
</dbReference>